<dbReference type="EMBL" id="NOJY02000011">
    <property type="protein sequence ID" value="RDY27749.1"/>
    <property type="molecule type" value="Genomic_DNA"/>
</dbReference>
<organism evidence="2 3">
    <name type="scientific">Romboutsia weinsteinii</name>
    <dbReference type="NCBI Taxonomy" id="2020949"/>
    <lineage>
        <taxon>Bacteria</taxon>
        <taxon>Bacillati</taxon>
        <taxon>Bacillota</taxon>
        <taxon>Clostridia</taxon>
        <taxon>Peptostreptococcales</taxon>
        <taxon>Peptostreptococcaceae</taxon>
        <taxon>Romboutsia</taxon>
    </lineage>
</organism>
<dbReference type="AlphaFoldDB" id="A0A255IIF0"/>
<feature type="transmembrane region" description="Helical" evidence="1">
    <location>
        <begin position="20"/>
        <end position="49"/>
    </location>
</feature>
<dbReference type="RefSeq" id="WP_094367063.1">
    <property type="nucleotide sequence ID" value="NZ_NOJY02000011.1"/>
</dbReference>
<dbReference type="PANTHER" id="PTHR41309:SF2">
    <property type="entry name" value="MEMBRANE PROTEIN"/>
    <property type="match status" value="1"/>
</dbReference>
<feature type="transmembrane region" description="Helical" evidence="1">
    <location>
        <begin position="81"/>
        <end position="105"/>
    </location>
</feature>
<feature type="transmembrane region" description="Helical" evidence="1">
    <location>
        <begin position="178"/>
        <end position="202"/>
    </location>
</feature>
<gene>
    <name evidence="2" type="ORF">CHL78_008495</name>
</gene>
<keyword evidence="1" id="KW-0812">Transmembrane</keyword>
<keyword evidence="3" id="KW-1185">Reference proteome</keyword>
<evidence type="ECO:0000313" key="2">
    <source>
        <dbReference type="EMBL" id="RDY27749.1"/>
    </source>
</evidence>
<reference evidence="2 3" key="1">
    <citation type="journal article" date="2017" name="Genome Announc.">
        <title>Draft Genome Sequence of Romboutsia weinsteinii sp. nov. Strain CCRI-19649(T) Isolated from Surface Water.</title>
        <authorList>
            <person name="Maheux A.F."/>
            <person name="Boudreau D.K."/>
            <person name="Berube E."/>
            <person name="Boissinot M."/>
            <person name="Cantin P."/>
            <person name="Raymond F."/>
            <person name="Corbeil J."/>
            <person name="Omar R.F."/>
            <person name="Bergeron M.G."/>
        </authorList>
    </citation>
    <scope>NUCLEOTIDE SEQUENCE [LARGE SCALE GENOMIC DNA]</scope>
    <source>
        <strain evidence="2 3">CCRI-19649</strain>
    </source>
</reference>
<dbReference type="OrthoDB" id="1655186at2"/>
<protein>
    <submittedName>
        <fullName evidence="2">ABC-2 transporter permease</fullName>
    </submittedName>
</protein>
<feature type="transmembrane region" description="Helical" evidence="1">
    <location>
        <begin position="141"/>
        <end position="158"/>
    </location>
</feature>
<dbReference type="PANTHER" id="PTHR41309">
    <property type="entry name" value="MEMBRANE PROTEIN-RELATED"/>
    <property type="match status" value="1"/>
</dbReference>
<keyword evidence="1" id="KW-1133">Transmembrane helix</keyword>
<proteinExistence type="predicted"/>
<evidence type="ECO:0000313" key="3">
    <source>
        <dbReference type="Proteomes" id="UP000215694"/>
    </source>
</evidence>
<keyword evidence="1" id="KW-0472">Membrane</keyword>
<dbReference type="Proteomes" id="UP000215694">
    <property type="component" value="Unassembled WGS sequence"/>
</dbReference>
<accession>A0A255IIF0</accession>
<dbReference type="InterPro" id="IPR025699">
    <property type="entry name" value="ABC2_memb-like"/>
</dbReference>
<evidence type="ECO:0000256" key="1">
    <source>
        <dbReference type="SAM" id="Phobius"/>
    </source>
</evidence>
<feature type="transmembrane region" description="Helical" evidence="1">
    <location>
        <begin position="111"/>
        <end position="134"/>
    </location>
</feature>
<dbReference type="Pfam" id="PF13346">
    <property type="entry name" value="ABC2_membrane_5"/>
    <property type="match status" value="1"/>
</dbReference>
<comment type="caution">
    <text evidence="2">The sequence shown here is derived from an EMBL/GenBank/DDBJ whole genome shotgun (WGS) entry which is preliminary data.</text>
</comment>
<sequence>MKGLILKDFINIKKESKSFLLVFAMYFVLIGTQNLDFLIGVICLLCTMLPTITFTSDEKVEWDSYAISMPISRNDIVISKYALGIICSFIGYIISIILSFIVSGISVSSITIPTVIFAFSAIFLSVVIPISLIIGPEKGRLLLMILIITPSVLAGILANTGIVDVNKIEGLVNFVIKFGPILGILIAIVSFSISLCICLKIYKNKEF</sequence>
<name>A0A255IIF0_9FIRM</name>